<dbReference type="AlphaFoldDB" id="A0A4U5PKQ5"/>
<proteinExistence type="predicted"/>
<name>A0A4U5PKQ5_POPAL</name>
<protein>
    <submittedName>
        <fullName evidence="1">Uncharacterized protein</fullName>
    </submittedName>
</protein>
<accession>A0A4U5PKQ5</accession>
<dbReference type="EMBL" id="RCHU01000719">
    <property type="protein sequence ID" value="TKR97379.1"/>
    <property type="molecule type" value="Genomic_DNA"/>
</dbReference>
<dbReference type="PANTHER" id="PTHR37807:SF4">
    <property type="entry name" value="DC1 DOMAIN-CONTAINING PROTEIN"/>
    <property type="match status" value="1"/>
</dbReference>
<evidence type="ECO:0000313" key="1">
    <source>
        <dbReference type="EMBL" id="TKR97379.1"/>
    </source>
</evidence>
<sequence>MEGREEMEPGIDVEEQPESPLLIAMKGHSSRNKSKIAHELAQFLNSPLIDEEDTIPALHDSIETEHCDGLVVELASFTGARLVSVECSNQNDPDLDYYDVGNVAKLNIDTTKSFHAKDFITGMLPDHSAKLNLCINNVGVRAKAQ</sequence>
<reference evidence="1" key="1">
    <citation type="submission" date="2018-10" db="EMBL/GenBank/DDBJ databases">
        <title>Population genomic analysis revealed the cold adaptation of white poplar.</title>
        <authorList>
            <person name="Liu Y.-J."/>
        </authorList>
    </citation>
    <scope>NUCLEOTIDE SEQUENCE [LARGE SCALE GENOMIC DNA]</scope>
    <source>
        <strain evidence="1">PAL-ZL1</strain>
    </source>
</reference>
<gene>
    <name evidence="1" type="ORF">D5086_0000213720</name>
</gene>
<comment type="caution">
    <text evidence="1">The sequence shown here is derived from an EMBL/GenBank/DDBJ whole genome shotgun (WGS) entry which is preliminary data.</text>
</comment>
<organism evidence="1">
    <name type="scientific">Populus alba</name>
    <name type="common">White poplar</name>
    <dbReference type="NCBI Taxonomy" id="43335"/>
    <lineage>
        <taxon>Eukaryota</taxon>
        <taxon>Viridiplantae</taxon>
        <taxon>Streptophyta</taxon>
        <taxon>Embryophyta</taxon>
        <taxon>Tracheophyta</taxon>
        <taxon>Spermatophyta</taxon>
        <taxon>Magnoliopsida</taxon>
        <taxon>eudicotyledons</taxon>
        <taxon>Gunneridae</taxon>
        <taxon>Pentapetalae</taxon>
        <taxon>rosids</taxon>
        <taxon>fabids</taxon>
        <taxon>Malpighiales</taxon>
        <taxon>Salicaceae</taxon>
        <taxon>Saliceae</taxon>
        <taxon>Populus</taxon>
    </lineage>
</organism>
<dbReference type="PANTHER" id="PTHR37807">
    <property type="entry name" value="OS07G0160300 PROTEIN"/>
    <property type="match status" value="1"/>
</dbReference>
<dbReference type="STRING" id="43335.A0A4U5PKQ5"/>